<keyword evidence="1" id="KW-0175">Coiled coil</keyword>
<dbReference type="VEuPathDB" id="FungiDB:RhiirA1_482062"/>
<reference evidence="2 3" key="1">
    <citation type="submission" date="2017-10" db="EMBL/GenBank/DDBJ databases">
        <title>Extensive intraspecific genome diversity in a model arbuscular mycorrhizal fungus.</title>
        <authorList>
            <person name="Chen E.C.H."/>
            <person name="Morin E."/>
            <person name="Baudet D."/>
            <person name="Noel J."/>
            <person name="Ndikumana S."/>
            <person name="Charron P."/>
            <person name="St-Onge C."/>
            <person name="Giorgi J."/>
            <person name="Grigoriev I.V."/>
            <person name="Roux C."/>
            <person name="Martin F.M."/>
            <person name="Corradi N."/>
        </authorList>
    </citation>
    <scope>NUCLEOTIDE SEQUENCE [LARGE SCALE GENOMIC DNA]</scope>
    <source>
        <strain evidence="2 3">A1</strain>
    </source>
</reference>
<dbReference type="EMBL" id="LLXH01006224">
    <property type="protein sequence ID" value="PKC52195.1"/>
    <property type="molecule type" value="Genomic_DNA"/>
</dbReference>
<dbReference type="VEuPathDB" id="FungiDB:FUN_005027"/>
<comment type="caution">
    <text evidence="2">The sequence shown here is derived from an EMBL/GenBank/DDBJ whole genome shotgun (WGS) entry which is preliminary data.</text>
</comment>
<feature type="coiled-coil region" evidence="1">
    <location>
        <begin position="32"/>
        <end position="66"/>
    </location>
</feature>
<dbReference type="VEuPathDB" id="FungiDB:RhiirFUN_026353"/>
<reference evidence="2 3" key="2">
    <citation type="submission" date="2017-10" db="EMBL/GenBank/DDBJ databases">
        <title>Genome analyses suggest a sexual origin of heterokaryosis in a supposedly ancient asexual fungus.</title>
        <authorList>
            <person name="Corradi N."/>
            <person name="Sedzielewska K."/>
            <person name="Noel J."/>
            <person name="Charron P."/>
            <person name="Farinelli L."/>
            <person name="Marton T."/>
            <person name="Kruger M."/>
            <person name="Pelin A."/>
            <person name="Brachmann A."/>
            <person name="Corradi N."/>
        </authorList>
    </citation>
    <scope>NUCLEOTIDE SEQUENCE [LARGE SCALE GENOMIC DNA]</scope>
    <source>
        <strain evidence="2 3">A1</strain>
    </source>
</reference>
<dbReference type="Proteomes" id="UP000232688">
    <property type="component" value="Unassembled WGS sequence"/>
</dbReference>
<evidence type="ECO:0000313" key="2">
    <source>
        <dbReference type="EMBL" id="PKC52195.1"/>
    </source>
</evidence>
<gene>
    <name evidence="2" type="ORF">RhiirA1_482062</name>
</gene>
<sequence length="165" mass="19229">MRYNNDMQAWQRRYTADTEHWRRCHAGCVRQVQNWKGQYRNTQNQIQNLNQNIFNLQQQIFILQNNAPVNIATIQLRHINELARSLAVAGFNAAMRANVMKNKMTGRFIPVPANNPYNENSAINTEAEFLNWLQGKYRDLMIGSNRAALKALMNEKFTEIDTPDT</sequence>
<accession>A0A2N0QMB1</accession>
<name>A0A2N0QMB1_9GLOM</name>
<evidence type="ECO:0000313" key="3">
    <source>
        <dbReference type="Proteomes" id="UP000232688"/>
    </source>
</evidence>
<dbReference type="AlphaFoldDB" id="A0A2N0QMB1"/>
<organism evidence="2 3">
    <name type="scientific">Rhizophagus irregularis</name>
    <dbReference type="NCBI Taxonomy" id="588596"/>
    <lineage>
        <taxon>Eukaryota</taxon>
        <taxon>Fungi</taxon>
        <taxon>Fungi incertae sedis</taxon>
        <taxon>Mucoromycota</taxon>
        <taxon>Glomeromycotina</taxon>
        <taxon>Glomeromycetes</taxon>
        <taxon>Glomerales</taxon>
        <taxon>Glomeraceae</taxon>
        <taxon>Rhizophagus</taxon>
    </lineage>
</organism>
<protein>
    <submittedName>
        <fullName evidence="2">Uncharacterized protein</fullName>
    </submittedName>
</protein>
<proteinExistence type="predicted"/>
<evidence type="ECO:0000256" key="1">
    <source>
        <dbReference type="SAM" id="Coils"/>
    </source>
</evidence>